<keyword evidence="1" id="KW-0472">Membrane</keyword>
<keyword evidence="1" id="KW-1133">Transmembrane helix</keyword>
<dbReference type="KEGG" id="obi:106872312"/>
<dbReference type="OrthoDB" id="6071035at2759"/>
<sequence length="273" mass="29789">MIMVNNKGVPTMLSYCYISLILLTVLTAKITFALSPLICKVSSNQTLLQNVAVSDSQDLDKVKFEFPLNNPSNLDAHIFICLKENSQSSSQPCLWQELRKVEVTYKTSSLTVVVENDENIDCSNNCLVKWVLKPRNGNAVEYAGCDRVSSFEFTATFSGHSTISTSSATTTPDLTTMITTRATTIPSPDDCYPVGVYKTVPGMKQWCITHCGVGFCPPTHCKCGGNGNANTLTCKVTKVYEKVPGMKQWCLTTCRAGHCPSTHCICSRGPTLG</sequence>
<keyword evidence="1" id="KW-0812">Transmembrane</keyword>
<reference evidence="2" key="1">
    <citation type="submission" date="2015-07" db="EMBL/GenBank/DDBJ databases">
        <title>MeaNS - Measles Nucleotide Surveillance Program.</title>
        <authorList>
            <person name="Tran T."/>
            <person name="Druce J."/>
        </authorList>
    </citation>
    <scope>NUCLEOTIDE SEQUENCE</scope>
    <source>
        <strain evidence="2">UCB-OBI-ISO-001</strain>
        <tissue evidence="2">Gonad</tissue>
    </source>
</reference>
<gene>
    <name evidence="2" type="ORF">OCBIM_22020653mg</name>
</gene>
<protein>
    <submittedName>
        <fullName evidence="2">Uncharacterized protein</fullName>
    </submittedName>
</protein>
<accession>A0A0L8H7J2</accession>
<evidence type="ECO:0000256" key="1">
    <source>
        <dbReference type="SAM" id="Phobius"/>
    </source>
</evidence>
<feature type="transmembrane region" description="Helical" evidence="1">
    <location>
        <begin position="12"/>
        <end position="34"/>
    </location>
</feature>
<dbReference type="EMBL" id="KQ418945">
    <property type="protein sequence ID" value="KOF85251.1"/>
    <property type="molecule type" value="Genomic_DNA"/>
</dbReference>
<proteinExistence type="predicted"/>
<name>A0A0L8H7J2_OCTBM</name>
<organism evidence="2">
    <name type="scientific">Octopus bimaculoides</name>
    <name type="common">California two-spotted octopus</name>
    <dbReference type="NCBI Taxonomy" id="37653"/>
    <lineage>
        <taxon>Eukaryota</taxon>
        <taxon>Metazoa</taxon>
        <taxon>Spiralia</taxon>
        <taxon>Lophotrochozoa</taxon>
        <taxon>Mollusca</taxon>
        <taxon>Cephalopoda</taxon>
        <taxon>Coleoidea</taxon>
        <taxon>Octopodiformes</taxon>
        <taxon>Octopoda</taxon>
        <taxon>Incirrata</taxon>
        <taxon>Octopodidae</taxon>
        <taxon>Octopus</taxon>
    </lineage>
</organism>
<dbReference type="STRING" id="37653.A0A0L8H7J2"/>
<dbReference type="AlphaFoldDB" id="A0A0L8H7J2"/>
<evidence type="ECO:0000313" key="2">
    <source>
        <dbReference type="EMBL" id="KOF85251.1"/>
    </source>
</evidence>